<evidence type="ECO:0000313" key="1">
    <source>
        <dbReference type="EMBL" id="UTY27722.1"/>
    </source>
</evidence>
<dbReference type="Proteomes" id="UP001059401">
    <property type="component" value="Chromosome"/>
</dbReference>
<gene>
    <name evidence="1" type="ORF">E4N76_01010</name>
</gene>
<dbReference type="RefSeq" id="WP_255805755.1">
    <property type="nucleotide sequence ID" value="NZ_CP038802.1"/>
</dbReference>
<organism evidence="1 2">
    <name type="scientific">Treponema putidum</name>
    <dbReference type="NCBI Taxonomy" id="221027"/>
    <lineage>
        <taxon>Bacteria</taxon>
        <taxon>Pseudomonadati</taxon>
        <taxon>Spirochaetota</taxon>
        <taxon>Spirochaetia</taxon>
        <taxon>Spirochaetales</taxon>
        <taxon>Treponemataceae</taxon>
        <taxon>Treponema</taxon>
    </lineage>
</organism>
<accession>A0ABY5HUM7</accession>
<sequence length="334" mass="40226">MKDNTINNSDTKIRLLKRFEFNDKSEAEDLYEISFVEILYAEQNKYLPHPKECYYQDQEIFLLRFKAHDKNMMMEFYFTDIVFADNTFRSIIVSQKENRIPLKILILVYLGGEYCYDLREEDGFTILEFCSTGLKHNFDFERMQFAGKRDEVLKYFCSDNLLEKDPSAVQNEGNPKFDLSKFHDIKNNLNLNKVYRFAYINLRYINLSYIEENQYMNFPRKCYSDKQPIYVIQFENFAPENRQMTIFYFDCAETAYEMYDKIVEFLIDSSSDCAFDTDVYSPITIIFGGNFCYEMRYHEDTRIFDYCFTGKKLRYKNGINQFEGKKIDLKKYFK</sequence>
<name>A0ABY5HUM7_9SPIR</name>
<keyword evidence="2" id="KW-1185">Reference proteome</keyword>
<dbReference type="EMBL" id="CP038802">
    <property type="protein sequence ID" value="UTY27722.1"/>
    <property type="molecule type" value="Genomic_DNA"/>
</dbReference>
<evidence type="ECO:0000313" key="2">
    <source>
        <dbReference type="Proteomes" id="UP001059401"/>
    </source>
</evidence>
<reference evidence="1" key="1">
    <citation type="submission" date="2019-04" db="EMBL/GenBank/DDBJ databases">
        <title>Whole genome sequencing of oral phylogroup 2 treponemes.</title>
        <authorList>
            <person name="Chan Y."/>
            <person name="Zeng H.H."/>
            <person name="Yu X.L."/>
            <person name="Leung W.K."/>
            <person name="Watt R.M."/>
        </authorList>
    </citation>
    <scope>NUCLEOTIDE SEQUENCE</scope>
    <source>
        <strain evidence="1">OMZ 847</strain>
    </source>
</reference>
<protein>
    <submittedName>
        <fullName evidence="1">Uncharacterized protein</fullName>
    </submittedName>
</protein>
<proteinExistence type="predicted"/>